<accession>A0A7D6HWH1</accession>
<reference evidence="3" key="3">
    <citation type="submission" date="2023-07" db="EMBL/GenBank/DDBJ databases">
        <title>Description of Mycobacterium gordonae subsp. intergordonae subsp.nov. and Mycobacterium gordonae subsp. gordonae subsp. nov.</title>
        <authorList>
            <person name="Huang H."/>
        </authorList>
    </citation>
    <scope>NUCLEOTIDE SEQUENCE [LARGE SCALE GENOMIC DNA]</scope>
    <source>
        <strain evidence="3">24</strain>
    </source>
</reference>
<evidence type="ECO:0000313" key="3">
    <source>
        <dbReference type="Proteomes" id="UP000510682"/>
    </source>
</evidence>
<dbReference type="Proteomes" id="UP000510682">
    <property type="component" value="Chromosome"/>
</dbReference>
<protein>
    <recommendedName>
        <fullName evidence="4">Mammalian cell entry protein</fullName>
    </recommendedName>
</protein>
<keyword evidence="1" id="KW-0732">Signal</keyword>
<evidence type="ECO:0000256" key="1">
    <source>
        <dbReference type="SAM" id="SignalP"/>
    </source>
</evidence>
<name>A0A7D6HWH1_9MYCO</name>
<evidence type="ECO:0008006" key="4">
    <source>
        <dbReference type="Google" id="ProtNLM"/>
    </source>
</evidence>
<dbReference type="AlphaFoldDB" id="A0A7D6HWH1"/>
<sequence length="209" mass="23059">MASTTAAVIAALTVSGFFSAARDFQRNPSAGLCDIAQNTGYLFNGYADILGVRDGTLLAVDGGGASLTSRLKFVDLSGLAERRIASFWQRNDMAGLRNYIFDTVEPAFIKIFSGWAERDRLDLVGDARLDQDYVLLLSGPPRGGRWVRRDSVRDAARLEEARRWGNDVWNQVILPRGAVVPTVWWCTDRLRPSPYRDGAPAPSPLTQQP</sequence>
<dbReference type="RefSeq" id="WP_180917736.1">
    <property type="nucleotide sequence ID" value="NZ_CP059165.1"/>
</dbReference>
<dbReference type="KEGG" id="mgor:H0P51_09875"/>
<evidence type="ECO:0000313" key="2">
    <source>
        <dbReference type="EMBL" id="QLL09152.1"/>
    </source>
</evidence>
<keyword evidence="3" id="KW-1185">Reference proteome</keyword>
<organism evidence="2 3">
    <name type="scientific">Mycobacterium vicinigordonae</name>
    <dbReference type="NCBI Taxonomy" id="1719132"/>
    <lineage>
        <taxon>Bacteria</taxon>
        <taxon>Bacillati</taxon>
        <taxon>Actinomycetota</taxon>
        <taxon>Actinomycetes</taxon>
        <taxon>Mycobacteriales</taxon>
        <taxon>Mycobacteriaceae</taxon>
        <taxon>Mycobacterium</taxon>
    </lineage>
</organism>
<proteinExistence type="predicted"/>
<feature type="chain" id="PRO_5039101686" description="Mammalian cell entry protein" evidence="1">
    <location>
        <begin position="21"/>
        <end position="209"/>
    </location>
</feature>
<reference evidence="3" key="1">
    <citation type="submission" date="2020-07" db="EMBL/GenBank/DDBJ databases">
        <title>Description of Mycobacterium gordonae subsp. intergordonae subsp.nov. and Mycobacterium gordonae subsp. gordonae subsp. nov.</title>
        <authorList>
            <person name="Yu X."/>
        </authorList>
    </citation>
    <scope>NUCLEOTIDE SEQUENCE [LARGE SCALE GENOMIC DNA]</scope>
    <source>
        <strain evidence="3">24</strain>
    </source>
</reference>
<dbReference type="EMBL" id="CP059165">
    <property type="protein sequence ID" value="QLL09152.1"/>
    <property type="molecule type" value="Genomic_DNA"/>
</dbReference>
<gene>
    <name evidence="2" type="ORF">H0P51_09875</name>
</gene>
<reference evidence="2 3" key="2">
    <citation type="submission" date="2020-07" db="EMBL/GenBank/DDBJ databases">
        <authorList>
            <person name="Yu X."/>
        </authorList>
    </citation>
    <scope>NUCLEOTIDE SEQUENCE [LARGE SCALE GENOMIC DNA]</scope>
    <source>
        <strain evidence="3">24</strain>
    </source>
</reference>
<feature type="signal peptide" evidence="1">
    <location>
        <begin position="1"/>
        <end position="20"/>
    </location>
</feature>